<reference evidence="2 3" key="1">
    <citation type="journal article" date="2013" name="Nature">
        <title>Insights into bilaterian evolution from three spiralian genomes.</title>
        <authorList>
            <person name="Simakov O."/>
            <person name="Marletaz F."/>
            <person name="Cho S.J."/>
            <person name="Edsinger-Gonzales E."/>
            <person name="Havlak P."/>
            <person name="Hellsten U."/>
            <person name="Kuo D.H."/>
            <person name="Larsson T."/>
            <person name="Lv J."/>
            <person name="Arendt D."/>
            <person name="Savage R."/>
            <person name="Osoegawa K."/>
            <person name="de Jong P."/>
            <person name="Grimwood J."/>
            <person name="Chapman J.A."/>
            <person name="Shapiro H."/>
            <person name="Aerts A."/>
            <person name="Otillar R.P."/>
            <person name="Terry A.Y."/>
            <person name="Boore J.L."/>
            <person name="Grigoriev I.V."/>
            <person name="Lindberg D.R."/>
            <person name="Seaver E.C."/>
            <person name="Weisblat D.A."/>
            <person name="Putnam N.H."/>
            <person name="Rokhsar D.S."/>
        </authorList>
    </citation>
    <scope>NUCLEOTIDE SEQUENCE [LARGE SCALE GENOMIC DNA]</scope>
</reference>
<proteinExistence type="predicted"/>
<dbReference type="InterPro" id="IPR003118">
    <property type="entry name" value="Pointed_dom"/>
</dbReference>
<dbReference type="Pfam" id="PF02198">
    <property type="entry name" value="SAM_PNT"/>
    <property type="match status" value="1"/>
</dbReference>
<evidence type="ECO:0000313" key="2">
    <source>
        <dbReference type="EMBL" id="ESO90855.1"/>
    </source>
</evidence>
<dbReference type="EMBL" id="KB202325">
    <property type="protein sequence ID" value="ESO90855.1"/>
    <property type="molecule type" value="Genomic_DNA"/>
</dbReference>
<dbReference type="GO" id="GO:0043565">
    <property type="term" value="F:sequence-specific DNA binding"/>
    <property type="evidence" value="ECO:0007669"/>
    <property type="project" value="InterPro"/>
</dbReference>
<dbReference type="RefSeq" id="XP_009058506.1">
    <property type="nucleotide sequence ID" value="XM_009060258.1"/>
</dbReference>
<dbReference type="KEGG" id="lgi:LOTGIDRAFT_122622"/>
<protein>
    <recommendedName>
        <fullName evidence="1">PNT domain-containing protein</fullName>
    </recommendedName>
</protein>
<accession>V4A795</accession>
<gene>
    <name evidence="2" type="ORF">LOTGIDRAFT_122622</name>
</gene>
<evidence type="ECO:0000259" key="1">
    <source>
        <dbReference type="PROSITE" id="PS51433"/>
    </source>
</evidence>
<dbReference type="SUPFAM" id="SSF47769">
    <property type="entry name" value="SAM/Pointed domain"/>
    <property type="match status" value="1"/>
</dbReference>
<dbReference type="InterPro" id="IPR013761">
    <property type="entry name" value="SAM/pointed_sf"/>
</dbReference>
<dbReference type="PROSITE" id="PS51433">
    <property type="entry name" value="PNT"/>
    <property type="match status" value="1"/>
</dbReference>
<sequence>LWTKAHVQQWLHWAIKQYSLRDINTSQFLSTDGVKLSQMSKEDFHEKMSPYNADILMKHLGYLRQSKFAFMRISFFCIF</sequence>
<feature type="non-terminal residue" evidence="2">
    <location>
        <position position="1"/>
    </location>
</feature>
<keyword evidence="3" id="KW-1185">Reference proteome</keyword>
<dbReference type="CTD" id="20232135"/>
<organism evidence="2 3">
    <name type="scientific">Lottia gigantea</name>
    <name type="common">Giant owl limpet</name>
    <dbReference type="NCBI Taxonomy" id="225164"/>
    <lineage>
        <taxon>Eukaryota</taxon>
        <taxon>Metazoa</taxon>
        <taxon>Spiralia</taxon>
        <taxon>Lophotrochozoa</taxon>
        <taxon>Mollusca</taxon>
        <taxon>Gastropoda</taxon>
        <taxon>Patellogastropoda</taxon>
        <taxon>Lottioidea</taxon>
        <taxon>Lottiidae</taxon>
        <taxon>Lottia</taxon>
    </lineage>
</organism>
<feature type="domain" description="PNT" evidence="1">
    <location>
        <begin position="1"/>
        <end position="67"/>
    </location>
</feature>
<dbReference type="OMA" id="PTFAYPN"/>
<dbReference type="OrthoDB" id="6110773at2759"/>
<dbReference type="SMART" id="SM00251">
    <property type="entry name" value="SAM_PNT"/>
    <property type="match status" value="1"/>
</dbReference>
<dbReference type="Proteomes" id="UP000030746">
    <property type="component" value="Unassembled WGS sequence"/>
</dbReference>
<dbReference type="GeneID" id="20232135"/>
<evidence type="ECO:0000313" key="3">
    <source>
        <dbReference type="Proteomes" id="UP000030746"/>
    </source>
</evidence>
<dbReference type="HOGENOM" id="CLU_2783226_0_0_1"/>
<dbReference type="AlphaFoldDB" id="V4A795"/>
<name>V4A795_LOTGI</name>
<dbReference type="STRING" id="225164.V4A795"/>
<dbReference type="Gene3D" id="1.10.150.50">
    <property type="entry name" value="Transcription Factor, Ets-1"/>
    <property type="match status" value="1"/>
</dbReference>